<keyword evidence="9" id="KW-1185">Reference proteome</keyword>
<evidence type="ECO:0000256" key="3">
    <source>
        <dbReference type="ARBA" id="ARBA00023002"/>
    </source>
</evidence>
<dbReference type="EC" id="1.11.1.27" evidence="6"/>
<dbReference type="Gene3D" id="3.40.30.10">
    <property type="entry name" value="Glutaredoxin"/>
    <property type="match status" value="1"/>
</dbReference>
<dbReference type="PANTHER" id="PTHR10430:SF16">
    <property type="entry name" value="PEROXIREDOXIN-5, MITOCHONDRIAL"/>
    <property type="match status" value="1"/>
</dbReference>
<evidence type="ECO:0000313" key="8">
    <source>
        <dbReference type="EMBL" id="RUS66231.1"/>
    </source>
</evidence>
<evidence type="ECO:0000256" key="2">
    <source>
        <dbReference type="ARBA" id="ARBA00022862"/>
    </source>
</evidence>
<dbReference type="InterPro" id="IPR036249">
    <property type="entry name" value="Thioredoxin-like_sf"/>
</dbReference>
<protein>
    <recommendedName>
        <fullName evidence="6">Glutathione-dependent peroxiredoxin</fullName>
        <ecNumber evidence="6">1.11.1.27</ecNumber>
    </recommendedName>
</protein>
<dbReference type="GO" id="GO:0045454">
    <property type="term" value="P:cell redox homeostasis"/>
    <property type="evidence" value="ECO:0007669"/>
    <property type="project" value="TreeGrafter"/>
</dbReference>
<comment type="similarity">
    <text evidence="6">Belongs to the peroxiredoxin family. Prx5 subfamily.</text>
</comment>
<gene>
    <name evidence="8" type="ORF">CUZ56_02311</name>
</gene>
<dbReference type="GO" id="GO:0042744">
    <property type="term" value="P:hydrogen peroxide catabolic process"/>
    <property type="evidence" value="ECO:0007669"/>
    <property type="project" value="TreeGrafter"/>
</dbReference>
<comment type="caution">
    <text evidence="8">The sequence shown here is derived from an EMBL/GenBank/DDBJ whole genome shotgun (WGS) entry which is preliminary data.</text>
</comment>
<dbReference type="OrthoDB" id="9800621at2"/>
<comment type="function">
    <text evidence="6">Thiol-specific peroxidase that catalyzes the reduction of hydrogen peroxide and organic hydroperoxides to water and alcohols, respectively. Plays a role in cell protection against oxidative stress by detoxifying peroxides.</text>
</comment>
<dbReference type="Proteomes" id="UP000286947">
    <property type="component" value="Unassembled WGS sequence"/>
</dbReference>
<dbReference type="InterPro" id="IPR013766">
    <property type="entry name" value="Thioredoxin_domain"/>
</dbReference>
<evidence type="ECO:0000256" key="1">
    <source>
        <dbReference type="ARBA" id="ARBA00022559"/>
    </source>
</evidence>
<dbReference type="GO" id="GO:0005737">
    <property type="term" value="C:cytoplasm"/>
    <property type="evidence" value="ECO:0007669"/>
    <property type="project" value="TreeGrafter"/>
</dbReference>
<keyword evidence="1 6" id="KW-0575">Peroxidase</keyword>
<reference evidence="8 9" key="1">
    <citation type="submission" date="2018-01" db="EMBL/GenBank/DDBJ databases">
        <title>Saezia sanguinis gen. nov., sp. nov., in the order Burkholderiales isolated from human blood.</title>
        <authorList>
            <person name="Medina-Pascual M.J."/>
            <person name="Valdezate S."/>
            <person name="Monzon S."/>
            <person name="Cuesta I."/>
            <person name="Carrasco G."/>
            <person name="Villalon P."/>
            <person name="Saez-Nieto J.A."/>
        </authorList>
    </citation>
    <scope>NUCLEOTIDE SEQUENCE [LARGE SCALE GENOMIC DNA]</scope>
    <source>
        <strain evidence="8 9">CNM695-12</strain>
    </source>
</reference>
<sequence>MIKVGDHLPSTTLWEVVPAEDGGLSGPQSIDVGAAVAEKTIVIIGVPGAFTPTCSKQHVPGYLSLASHFRNLGVDEIWCVSVNDAYVMQAWGAQMGVGDQIRMLADGNAAFVEAMGLSRDLSEKGMGVRSQRYSMLAVNGVVKILNVEPQGKFVVSGAQQLHIQAQGVLDSTQKMSEN</sequence>
<evidence type="ECO:0000256" key="4">
    <source>
        <dbReference type="ARBA" id="ARBA00023284"/>
    </source>
</evidence>
<dbReference type="CDD" id="cd03013">
    <property type="entry name" value="PRX5_like"/>
    <property type="match status" value="1"/>
</dbReference>
<accession>A0A433SBW1</accession>
<dbReference type="EMBL" id="PQSP01000006">
    <property type="protein sequence ID" value="RUS66231.1"/>
    <property type="molecule type" value="Genomic_DNA"/>
</dbReference>
<feature type="domain" description="Thioredoxin" evidence="7">
    <location>
        <begin position="2"/>
        <end position="174"/>
    </location>
</feature>
<dbReference type="AlphaFoldDB" id="A0A433SBW1"/>
<dbReference type="PANTHER" id="PTHR10430">
    <property type="entry name" value="PEROXIREDOXIN"/>
    <property type="match status" value="1"/>
</dbReference>
<dbReference type="PROSITE" id="PS51352">
    <property type="entry name" value="THIOREDOXIN_2"/>
    <property type="match status" value="1"/>
</dbReference>
<dbReference type="Pfam" id="PF08534">
    <property type="entry name" value="Redoxin"/>
    <property type="match status" value="1"/>
</dbReference>
<dbReference type="FunFam" id="3.40.30.10:FF:000020">
    <property type="entry name" value="Peroxiredoxin"/>
    <property type="match status" value="1"/>
</dbReference>
<proteinExistence type="inferred from homology"/>
<evidence type="ECO:0000313" key="9">
    <source>
        <dbReference type="Proteomes" id="UP000286947"/>
    </source>
</evidence>
<dbReference type="SUPFAM" id="SSF52833">
    <property type="entry name" value="Thioredoxin-like"/>
    <property type="match status" value="1"/>
</dbReference>
<comment type="catalytic activity">
    <reaction evidence="6">
        <text>a hydroperoxide + 2 glutathione = an alcohol + glutathione disulfide + H2O</text>
        <dbReference type="Rhea" id="RHEA:62632"/>
        <dbReference type="ChEBI" id="CHEBI:15377"/>
        <dbReference type="ChEBI" id="CHEBI:30879"/>
        <dbReference type="ChEBI" id="CHEBI:35924"/>
        <dbReference type="ChEBI" id="CHEBI:57925"/>
        <dbReference type="ChEBI" id="CHEBI:58297"/>
        <dbReference type="EC" id="1.11.1.27"/>
    </reaction>
</comment>
<feature type="active site" description="Cysteine sulfenic acid (-SOH) intermediate" evidence="5">
    <location>
        <position position="54"/>
    </location>
</feature>
<name>A0A433SBW1_9BURK</name>
<keyword evidence="3 6" id="KW-0560">Oxidoreductase</keyword>
<evidence type="ECO:0000259" key="7">
    <source>
        <dbReference type="PROSITE" id="PS51352"/>
    </source>
</evidence>
<dbReference type="InterPro" id="IPR037944">
    <property type="entry name" value="PRX5-like"/>
</dbReference>
<dbReference type="GO" id="GO:0008379">
    <property type="term" value="F:thioredoxin peroxidase activity"/>
    <property type="evidence" value="ECO:0007669"/>
    <property type="project" value="InterPro"/>
</dbReference>
<dbReference type="GO" id="GO:0034599">
    <property type="term" value="P:cellular response to oxidative stress"/>
    <property type="evidence" value="ECO:0007669"/>
    <property type="project" value="InterPro"/>
</dbReference>
<organism evidence="8 9">
    <name type="scientific">Saezia sanguinis</name>
    <dbReference type="NCBI Taxonomy" id="1965230"/>
    <lineage>
        <taxon>Bacteria</taxon>
        <taxon>Pseudomonadati</taxon>
        <taxon>Pseudomonadota</taxon>
        <taxon>Betaproteobacteria</taxon>
        <taxon>Burkholderiales</taxon>
        <taxon>Saeziaceae</taxon>
        <taxon>Saezia</taxon>
    </lineage>
</organism>
<dbReference type="InterPro" id="IPR013740">
    <property type="entry name" value="Redoxin"/>
</dbReference>
<evidence type="ECO:0000256" key="6">
    <source>
        <dbReference type="RuleBase" id="RU366011"/>
    </source>
</evidence>
<dbReference type="RefSeq" id="WP_126980481.1">
    <property type="nucleotide sequence ID" value="NZ_PQSP01000006.1"/>
</dbReference>
<keyword evidence="4 6" id="KW-0676">Redox-active center</keyword>
<evidence type="ECO:0000256" key="5">
    <source>
        <dbReference type="PIRSR" id="PIRSR637944-1"/>
    </source>
</evidence>
<keyword evidence="2 6" id="KW-0049">Antioxidant</keyword>